<evidence type="ECO:0000256" key="1">
    <source>
        <dbReference type="ARBA" id="ARBA00022737"/>
    </source>
</evidence>
<reference evidence="4 5" key="1">
    <citation type="submission" date="2023-07" db="EMBL/GenBank/DDBJ databases">
        <title>Genomic Encyclopedia of Type Strains, Phase IV (KMG-IV): sequencing the most valuable type-strain genomes for metagenomic binning, comparative biology and taxonomic classification.</title>
        <authorList>
            <person name="Goeker M."/>
        </authorList>
    </citation>
    <scope>NUCLEOTIDE SEQUENCE [LARGE SCALE GENOMIC DNA]</scope>
    <source>
        <strain evidence="4 5">DSM 102814</strain>
    </source>
</reference>
<dbReference type="RefSeq" id="WP_309730798.1">
    <property type="nucleotide sequence ID" value="NZ_JAVDQA010000014.1"/>
</dbReference>
<keyword evidence="5" id="KW-1185">Reference proteome</keyword>
<proteinExistence type="predicted"/>
<dbReference type="PROSITE" id="PS51257">
    <property type="entry name" value="PROKAR_LIPOPROTEIN"/>
    <property type="match status" value="1"/>
</dbReference>
<keyword evidence="1" id="KW-0677">Repeat</keyword>
<gene>
    <name evidence="4" type="ORF">GGR31_002977</name>
</gene>
<feature type="repeat" description="TPR" evidence="3">
    <location>
        <begin position="254"/>
        <end position="287"/>
    </location>
</feature>
<dbReference type="InterPro" id="IPR013105">
    <property type="entry name" value="TPR_2"/>
</dbReference>
<dbReference type="InterPro" id="IPR011990">
    <property type="entry name" value="TPR-like_helical_dom_sf"/>
</dbReference>
<comment type="caution">
    <text evidence="4">The sequence shown here is derived from an EMBL/GenBank/DDBJ whole genome shotgun (WGS) entry which is preliminary data.</text>
</comment>
<dbReference type="Gene3D" id="1.25.40.10">
    <property type="entry name" value="Tetratricopeptide repeat domain"/>
    <property type="match status" value="1"/>
</dbReference>
<dbReference type="EMBL" id="JAVDQA010000014">
    <property type="protein sequence ID" value="MDR6302297.1"/>
    <property type="molecule type" value="Genomic_DNA"/>
</dbReference>
<dbReference type="SMART" id="SM00028">
    <property type="entry name" value="TPR"/>
    <property type="match status" value="1"/>
</dbReference>
<evidence type="ECO:0000313" key="5">
    <source>
        <dbReference type="Proteomes" id="UP001257659"/>
    </source>
</evidence>
<dbReference type="PROSITE" id="PS50005">
    <property type="entry name" value="TPR"/>
    <property type="match status" value="1"/>
</dbReference>
<name>A0ABU1KCU9_9FLAO</name>
<evidence type="ECO:0000256" key="3">
    <source>
        <dbReference type="PROSITE-ProRule" id="PRU00339"/>
    </source>
</evidence>
<dbReference type="SUPFAM" id="SSF48452">
    <property type="entry name" value="TPR-like"/>
    <property type="match status" value="1"/>
</dbReference>
<dbReference type="Proteomes" id="UP001257659">
    <property type="component" value="Unassembled WGS sequence"/>
</dbReference>
<evidence type="ECO:0000256" key="2">
    <source>
        <dbReference type="ARBA" id="ARBA00022803"/>
    </source>
</evidence>
<keyword evidence="2 3" id="KW-0802">TPR repeat</keyword>
<organism evidence="4 5">
    <name type="scientific">Mesonia maritima</name>
    <dbReference type="NCBI Taxonomy" id="1793873"/>
    <lineage>
        <taxon>Bacteria</taxon>
        <taxon>Pseudomonadati</taxon>
        <taxon>Bacteroidota</taxon>
        <taxon>Flavobacteriia</taxon>
        <taxon>Flavobacteriales</taxon>
        <taxon>Flavobacteriaceae</taxon>
        <taxon>Mesonia</taxon>
    </lineage>
</organism>
<dbReference type="InterPro" id="IPR019734">
    <property type="entry name" value="TPR_rpt"/>
</dbReference>
<sequence length="298" mass="33958">MKNIILIISICIISSCKPNKQDSKKDITSSPIEDNAELIEIYKNDQADRQTTNIDWGVVSKRDSLREVRVYQLLDSNKVKTSRDYHNAAMIFQHGGDSTAYGMAVKLMRKSIELDSTANKWLLAAAIDRHLLSKNEPQIYGTQYHKMGDQPWVLAEIDTTKITDAQRREYGVETLAEQREKVKRMNKKELAELLDQGKSVKEVITFIKSENNDKTNYDISENGINSFGYDLMGQQKEDALLIFKLNTALYPNAYNTWDSLGECLLALGKKEEGIQAYKKSLALNPNNQNAKRIIEENK</sequence>
<accession>A0ABU1KCU9</accession>
<evidence type="ECO:0000313" key="4">
    <source>
        <dbReference type="EMBL" id="MDR6302297.1"/>
    </source>
</evidence>
<dbReference type="Pfam" id="PF07719">
    <property type="entry name" value="TPR_2"/>
    <property type="match status" value="1"/>
</dbReference>
<protein>
    <submittedName>
        <fullName evidence="4">Tetratricopeptide (TPR) repeat protein</fullName>
    </submittedName>
</protein>